<organism evidence="8 9">
    <name type="scientific">Coemansia erecta</name>
    <dbReference type="NCBI Taxonomy" id="147472"/>
    <lineage>
        <taxon>Eukaryota</taxon>
        <taxon>Fungi</taxon>
        <taxon>Fungi incertae sedis</taxon>
        <taxon>Zoopagomycota</taxon>
        <taxon>Kickxellomycotina</taxon>
        <taxon>Kickxellomycetes</taxon>
        <taxon>Kickxellales</taxon>
        <taxon>Kickxellaceae</taxon>
        <taxon>Coemansia</taxon>
    </lineage>
</organism>
<protein>
    <recommendedName>
        <fullName evidence="7">Zn(2)-C6 fungal-type domain-containing protein</fullName>
    </recommendedName>
</protein>
<reference evidence="8" key="1">
    <citation type="submission" date="2022-07" db="EMBL/GenBank/DDBJ databases">
        <title>Phylogenomic reconstructions and comparative analyses of Kickxellomycotina fungi.</title>
        <authorList>
            <person name="Reynolds N.K."/>
            <person name="Stajich J.E."/>
            <person name="Barry K."/>
            <person name="Grigoriev I.V."/>
            <person name="Crous P."/>
            <person name="Smith M.E."/>
        </authorList>
    </citation>
    <scope>NUCLEOTIDE SEQUENCE</scope>
    <source>
        <strain evidence="8">NBRC 32514</strain>
    </source>
</reference>
<keyword evidence="5" id="KW-0539">Nucleus</keyword>
<name>A0A9W8CW84_9FUNG</name>
<feature type="compositionally biased region" description="Basic residues" evidence="6">
    <location>
        <begin position="14"/>
        <end position="35"/>
    </location>
</feature>
<dbReference type="InterPro" id="IPR001138">
    <property type="entry name" value="Zn2Cys6_DnaBD"/>
</dbReference>
<evidence type="ECO:0000256" key="6">
    <source>
        <dbReference type="SAM" id="MobiDB-lite"/>
    </source>
</evidence>
<dbReference type="Pfam" id="PF00172">
    <property type="entry name" value="Zn_clus"/>
    <property type="match status" value="1"/>
</dbReference>
<feature type="domain" description="Zn(2)-C6 fungal-type" evidence="7">
    <location>
        <begin position="53"/>
        <end position="83"/>
    </location>
</feature>
<sequence>MRSTNKSANGVKVTKVKNTKVKNARKSKSTGKVKTRSPASTAGRSPAKRNHQACLLCHQQKTRCDGVLPACANCKKRGYICILVEGKKRGRPARDYTLSDLAPADQPVPVELQTLMDNHGNATLADLAKTELSGTRPPHLQGLLNPSLEQ</sequence>
<gene>
    <name evidence="8" type="ORF">LPJ53_000131</name>
</gene>
<dbReference type="GO" id="GO:0005634">
    <property type="term" value="C:nucleus"/>
    <property type="evidence" value="ECO:0007669"/>
    <property type="project" value="UniProtKB-SubCell"/>
</dbReference>
<keyword evidence="4" id="KW-0804">Transcription</keyword>
<evidence type="ECO:0000256" key="1">
    <source>
        <dbReference type="ARBA" id="ARBA00004123"/>
    </source>
</evidence>
<evidence type="ECO:0000256" key="3">
    <source>
        <dbReference type="ARBA" id="ARBA00023015"/>
    </source>
</evidence>
<dbReference type="PROSITE" id="PS00463">
    <property type="entry name" value="ZN2_CY6_FUNGAL_1"/>
    <property type="match status" value="1"/>
</dbReference>
<evidence type="ECO:0000259" key="7">
    <source>
        <dbReference type="PROSITE" id="PS50048"/>
    </source>
</evidence>
<evidence type="ECO:0000313" key="9">
    <source>
        <dbReference type="Proteomes" id="UP001149813"/>
    </source>
</evidence>
<evidence type="ECO:0000256" key="4">
    <source>
        <dbReference type="ARBA" id="ARBA00023163"/>
    </source>
</evidence>
<dbReference type="Gene3D" id="4.10.240.10">
    <property type="entry name" value="Zn(2)-C6 fungal-type DNA-binding domain"/>
    <property type="match status" value="1"/>
</dbReference>
<dbReference type="PANTHER" id="PTHR47338:SF5">
    <property type="entry name" value="ZN(II)2CYS6 TRANSCRIPTION FACTOR (EUROFUNG)"/>
    <property type="match status" value="1"/>
</dbReference>
<evidence type="ECO:0000256" key="2">
    <source>
        <dbReference type="ARBA" id="ARBA00022723"/>
    </source>
</evidence>
<evidence type="ECO:0000256" key="5">
    <source>
        <dbReference type="ARBA" id="ARBA00023242"/>
    </source>
</evidence>
<dbReference type="PANTHER" id="PTHR47338">
    <property type="entry name" value="ZN(II)2CYS6 TRANSCRIPTION FACTOR (EUROFUNG)-RELATED"/>
    <property type="match status" value="1"/>
</dbReference>
<dbReference type="InterPro" id="IPR036864">
    <property type="entry name" value="Zn2-C6_fun-type_DNA-bd_sf"/>
</dbReference>
<dbReference type="OrthoDB" id="2563500at2759"/>
<dbReference type="GO" id="GO:0008270">
    <property type="term" value="F:zinc ion binding"/>
    <property type="evidence" value="ECO:0007669"/>
    <property type="project" value="InterPro"/>
</dbReference>
<feature type="region of interest" description="Disordered" evidence="6">
    <location>
        <begin position="1"/>
        <end position="50"/>
    </location>
</feature>
<comment type="caution">
    <text evidence="8">The sequence shown here is derived from an EMBL/GenBank/DDBJ whole genome shotgun (WGS) entry which is preliminary data.</text>
</comment>
<dbReference type="Proteomes" id="UP001149813">
    <property type="component" value="Unassembled WGS sequence"/>
</dbReference>
<accession>A0A9W8CW84</accession>
<dbReference type="SUPFAM" id="SSF57701">
    <property type="entry name" value="Zn2/Cys6 DNA-binding domain"/>
    <property type="match status" value="1"/>
</dbReference>
<keyword evidence="3" id="KW-0805">Transcription regulation</keyword>
<comment type="subcellular location">
    <subcellularLocation>
        <location evidence="1">Nucleus</location>
    </subcellularLocation>
</comment>
<dbReference type="SMART" id="SM00066">
    <property type="entry name" value="GAL4"/>
    <property type="match status" value="1"/>
</dbReference>
<keyword evidence="9" id="KW-1185">Reference proteome</keyword>
<dbReference type="GO" id="GO:0000981">
    <property type="term" value="F:DNA-binding transcription factor activity, RNA polymerase II-specific"/>
    <property type="evidence" value="ECO:0007669"/>
    <property type="project" value="InterPro"/>
</dbReference>
<proteinExistence type="predicted"/>
<dbReference type="EMBL" id="JANBOJ010000002">
    <property type="protein sequence ID" value="KAJ1725652.1"/>
    <property type="molecule type" value="Genomic_DNA"/>
</dbReference>
<dbReference type="InterPro" id="IPR050815">
    <property type="entry name" value="TF_fung"/>
</dbReference>
<dbReference type="AlphaFoldDB" id="A0A9W8CW84"/>
<keyword evidence="2" id="KW-0479">Metal-binding</keyword>
<dbReference type="PROSITE" id="PS50048">
    <property type="entry name" value="ZN2_CY6_FUNGAL_2"/>
    <property type="match status" value="1"/>
</dbReference>
<dbReference type="CDD" id="cd00067">
    <property type="entry name" value="GAL4"/>
    <property type="match status" value="1"/>
</dbReference>
<evidence type="ECO:0000313" key="8">
    <source>
        <dbReference type="EMBL" id="KAJ1725652.1"/>
    </source>
</evidence>